<accession>A0A6A4ISR6</accession>
<dbReference type="Pfam" id="PF23562">
    <property type="entry name" value="AMP-binding_C_3"/>
    <property type="match status" value="1"/>
</dbReference>
<reference evidence="3" key="1">
    <citation type="journal article" date="2019" name="Environ. Microbiol.">
        <title>Fungal ecological strategies reflected in gene transcription - a case study of two litter decomposers.</title>
        <authorList>
            <person name="Barbi F."/>
            <person name="Kohler A."/>
            <person name="Barry K."/>
            <person name="Baskaran P."/>
            <person name="Daum C."/>
            <person name="Fauchery L."/>
            <person name="Ihrmark K."/>
            <person name="Kuo A."/>
            <person name="LaButti K."/>
            <person name="Lipzen A."/>
            <person name="Morin E."/>
            <person name="Grigoriev I.V."/>
            <person name="Henrissat B."/>
            <person name="Lindahl B."/>
            <person name="Martin F."/>
        </authorList>
    </citation>
    <scope>NUCLEOTIDE SEQUENCE</scope>
    <source>
        <strain evidence="3">JB14</strain>
    </source>
</reference>
<dbReference type="Proteomes" id="UP000799118">
    <property type="component" value="Unassembled WGS sequence"/>
</dbReference>
<dbReference type="EMBL" id="ML769384">
    <property type="protein sequence ID" value="KAE9410995.1"/>
    <property type="molecule type" value="Genomic_DNA"/>
</dbReference>
<evidence type="ECO:0000259" key="2">
    <source>
        <dbReference type="Pfam" id="PF00501"/>
    </source>
</evidence>
<sequence length="532" mass="59343">MFRTHLSVLDSSAACFSSSPVFKLPLLDAQTNQLSDWTTITYQQFRDDVERSSAYWAKELRRDGYTSAFCNWIGGYTYTDVLHIYGLSRAGYIPQLFSLRLPNPEVIFELMVKANAKALVYDETFSNVLDNCHVPIYPAKKAAELNAGIEPLPSLPVVTEDDIAFVFHTSGSTSGSPKLVPCSYRWLDTTVAKSGQISTPRNAARQDVTSWMGSMCHIGQTFMLLGSLQHGSCVIQPTTISFSSEELIDMIQRCGLNRLNQFAAFLAMQIRTSRDNSKLLSMLTGLDEVLYSGMPLPREEQEFAFKAGINIRNLFGSTECGATLISIGGSGSDAFLLRPLEGVSYQFIPVDSDETEGGHQSTARLLEFVVSSESGDCPDRSLRHSLDGHFHTGDLFQEASPGCYLFRGRGDDWIKSENSLRCDTKAIEDNVRAMCGNLVAECIVVGTGRPSPVLFIEPTIDMDHEKLKKDIIRKTRQFHSRRYLHERICSAKMIVVVARNTLPRTATKGNIRRKAVEEAYRTQLDEIYGIVR</sequence>
<dbReference type="SUPFAM" id="SSF56801">
    <property type="entry name" value="Acetyl-CoA synthetase-like"/>
    <property type="match status" value="1"/>
</dbReference>
<dbReference type="OrthoDB" id="429813at2759"/>
<comment type="similarity">
    <text evidence="1">Belongs to the ATP-dependent AMP-binding enzyme family.</text>
</comment>
<dbReference type="PANTHER" id="PTHR43201:SF8">
    <property type="entry name" value="ACYL-COA SYNTHETASE FAMILY MEMBER 3"/>
    <property type="match status" value="1"/>
</dbReference>
<protein>
    <submittedName>
        <fullName evidence="3">Acetyl-CoA synthetase-like protein</fullName>
    </submittedName>
</protein>
<gene>
    <name evidence="3" type="ORF">BT96DRAFT_870826</name>
</gene>
<dbReference type="InterPro" id="IPR042099">
    <property type="entry name" value="ANL_N_sf"/>
</dbReference>
<organism evidence="3 4">
    <name type="scientific">Gymnopus androsaceus JB14</name>
    <dbReference type="NCBI Taxonomy" id="1447944"/>
    <lineage>
        <taxon>Eukaryota</taxon>
        <taxon>Fungi</taxon>
        <taxon>Dikarya</taxon>
        <taxon>Basidiomycota</taxon>
        <taxon>Agaricomycotina</taxon>
        <taxon>Agaricomycetes</taxon>
        <taxon>Agaricomycetidae</taxon>
        <taxon>Agaricales</taxon>
        <taxon>Marasmiineae</taxon>
        <taxon>Omphalotaceae</taxon>
        <taxon>Gymnopus</taxon>
    </lineage>
</organism>
<proteinExistence type="inferred from homology"/>
<dbReference type="PANTHER" id="PTHR43201">
    <property type="entry name" value="ACYL-COA SYNTHETASE"/>
    <property type="match status" value="1"/>
</dbReference>
<dbReference type="Gene3D" id="3.40.50.12780">
    <property type="entry name" value="N-terminal domain of ligase-like"/>
    <property type="match status" value="1"/>
</dbReference>
<feature type="domain" description="AMP-dependent synthetase/ligase" evidence="2">
    <location>
        <begin position="35"/>
        <end position="324"/>
    </location>
</feature>
<evidence type="ECO:0000256" key="1">
    <source>
        <dbReference type="ARBA" id="ARBA00006432"/>
    </source>
</evidence>
<dbReference type="Pfam" id="PF00501">
    <property type="entry name" value="AMP-binding"/>
    <property type="match status" value="1"/>
</dbReference>
<evidence type="ECO:0000313" key="3">
    <source>
        <dbReference type="EMBL" id="KAE9410995.1"/>
    </source>
</evidence>
<dbReference type="InterPro" id="IPR000873">
    <property type="entry name" value="AMP-dep_synth/lig_dom"/>
</dbReference>
<dbReference type="AlphaFoldDB" id="A0A6A4ISR6"/>
<name>A0A6A4ISR6_9AGAR</name>
<dbReference type="GO" id="GO:0031956">
    <property type="term" value="F:medium-chain fatty acid-CoA ligase activity"/>
    <property type="evidence" value="ECO:0007669"/>
    <property type="project" value="TreeGrafter"/>
</dbReference>
<evidence type="ECO:0000313" key="4">
    <source>
        <dbReference type="Proteomes" id="UP000799118"/>
    </source>
</evidence>
<dbReference type="GO" id="GO:0006631">
    <property type="term" value="P:fatty acid metabolic process"/>
    <property type="evidence" value="ECO:0007669"/>
    <property type="project" value="TreeGrafter"/>
</dbReference>
<keyword evidence="4" id="KW-1185">Reference proteome</keyword>